<name>A0ABS7J816_9SPHN</name>
<gene>
    <name evidence="1" type="ORF">K3174_13040</name>
</gene>
<protein>
    <recommendedName>
        <fullName evidence="3">OmpR/PhoB-type domain-containing protein</fullName>
    </recommendedName>
</protein>
<reference evidence="1 2" key="1">
    <citation type="submission" date="2021-08" db="EMBL/GenBank/DDBJ databases">
        <title>Comparative Genomics Analysis of the Genus Qipengyuania Reveals Extensive Genetic Diversity and Metabolic Versatility, Including the Description of Fifteen Novel Species.</title>
        <authorList>
            <person name="Liu Y."/>
        </authorList>
    </citation>
    <scope>NUCLEOTIDE SEQUENCE [LARGE SCALE GENOMIC DNA]</scope>
    <source>
        <strain evidence="1 2">6D47A</strain>
    </source>
</reference>
<proteinExistence type="predicted"/>
<evidence type="ECO:0008006" key="3">
    <source>
        <dbReference type="Google" id="ProtNLM"/>
    </source>
</evidence>
<accession>A0ABS7J816</accession>
<dbReference type="EMBL" id="JAIGNO010000009">
    <property type="protein sequence ID" value="MBX7483460.1"/>
    <property type="molecule type" value="Genomic_DNA"/>
</dbReference>
<evidence type="ECO:0000313" key="2">
    <source>
        <dbReference type="Proteomes" id="UP000755104"/>
    </source>
</evidence>
<dbReference type="SUPFAM" id="SSF46894">
    <property type="entry name" value="C-terminal effector domain of the bipartite response regulators"/>
    <property type="match status" value="1"/>
</dbReference>
<evidence type="ECO:0000313" key="1">
    <source>
        <dbReference type="EMBL" id="MBX7483460.1"/>
    </source>
</evidence>
<dbReference type="InterPro" id="IPR016032">
    <property type="entry name" value="Sig_transdc_resp-reg_C-effctor"/>
</dbReference>
<sequence>MLQFEEFTYGNIAIDRRGDLLFEGCPLQLPRSQHVMVEALVKAQGRGLTRSVLATIAGGEIYDQTVSKYIERVRSSFRDIKPEFDQISSMRGFGAYRWNYQR</sequence>
<dbReference type="InterPro" id="IPR036388">
    <property type="entry name" value="WH-like_DNA-bd_sf"/>
</dbReference>
<dbReference type="RefSeq" id="WP_221559248.1">
    <property type="nucleotide sequence ID" value="NZ_JAIGNO010000009.1"/>
</dbReference>
<dbReference type="Gene3D" id="1.10.10.10">
    <property type="entry name" value="Winged helix-like DNA-binding domain superfamily/Winged helix DNA-binding domain"/>
    <property type="match status" value="1"/>
</dbReference>
<comment type="caution">
    <text evidence="1">The sequence shown here is derived from an EMBL/GenBank/DDBJ whole genome shotgun (WGS) entry which is preliminary data.</text>
</comment>
<keyword evidence="2" id="KW-1185">Reference proteome</keyword>
<organism evidence="1 2">
    <name type="scientific">Qipengyuania qiaonensis</name>
    <dbReference type="NCBI Taxonomy" id="2867240"/>
    <lineage>
        <taxon>Bacteria</taxon>
        <taxon>Pseudomonadati</taxon>
        <taxon>Pseudomonadota</taxon>
        <taxon>Alphaproteobacteria</taxon>
        <taxon>Sphingomonadales</taxon>
        <taxon>Erythrobacteraceae</taxon>
        <taxon>Qipengyuania</taxon>
    </lineage>
</organism>
<dbReference type="Proteomes" id="UP000755104">
    <property type="component" value="Unassembled WGS sequence"/>
</dbReference>